<keyword evidence="3" id="KW-1185">Reference proteome</keyword>
<protein>
    <submittedName>
        <fullName evidence="2">Uncharacterized protein</fullName>
    </submittedName>
</protein>
<name>A0A9P8UL06_9PEZI</name>
<feature type="compositionally biased region" description="Acidic residues" evidence="1">
    <location>
        <begin position="239"/>
        <end position="253"/>
    </location>
</feature>
<dbReference type="OrthoDB" id="5423493at2759"/>
<feature type="region of interest" description="Disordered" evidence="1">
    <location>
        <begin position="142"/>
        <end position="603"/>
    </location>
</feature>
<gene>
    <name evidence="2" type="ORF">BKA67DRAFT_658439</name>
</gene>
<reference evidence="2" key="1">
    <citation type="journal article" date="2021" name="Nat. Commun.">
        <title>Genetic determinants of endophytism in the Arabidopsis root mycobiome.</title>
        <authorList>
            <person name="Mesny F."/>
            <person name="Miyauchi S."/>
            <person name="Thiergart T."/>
            <person name="Pickel B."/>
            <person name="Atanasova L."/>
            <person name="Karlsson M."/>
            <person name="Huettel B."/>
            <person name="Barry K.W."/>
            <person name="Haridas S."/>
            <person name="Chen C."/>
            <person name="Bauer D."/>
            <person name="Andreopoulos W."/>
            <person name="Pangilinan J."/>
            <person name="LaButti K."/>
            <person name="Riley R."/>
            <person name="Lipzen A."/>
            <person name="Clum A."/>
            <person name="Drula E."/>
            <person name="Henrissat B."/>
            <person name="Kohler A."/>
            <person name="Grigoriev I.V."/>
            <person name="Martin F.M."/>
            <person name="Hacquard S."/>
        </authorList>
    </citation>
    <scope>NUCLEOTIDE SEQUENCE</scope>
    <source>
        <strain evidence="2">MPI-SDFR-AT-0073</strain>
    </source>
</reference>
<dbReference type="AlphaFoldDB" id="A0A9P8UL06"/>
<evidence type="ECO:0000313" key="2">
    <source>
        <dbReference type="EMBL" id="KAH6654116.1"/>
    </source>
</evidence>
<feature type="compositionally biased region" description="Polar residues" evidence="1">
    <location>
        <begin position="155"/>
        <end position="166"/>
    </location>
</feature>
<accession>A0A9P8UL06</accession>
<feature type="compositionally biased region" description="Polar residues" evidence="1">
    <location>
        <begin position="593"/>
        <end position="603"/>
    </location>
</feature>
<organism evidence="2 3">
    <name type="scientific">Truncatella angustata</name>
    <dbReference type="NCBI Taxonomy" id="152316"/>
    <lineage>
        <taxon>Eukaryota</taxon>
        <taxon>Fungi</taxon>
        <taxon>Dikarya</taxon>
        <taxon>Ascomycota</taxon>
        <taxon>Pezizomycotina</taxon>
        <taxon>Sordariomycetes</taxon>
        <taxon>Xylariomycetidae</taxon>
        <taxon>Amphisphaeriales</taxon>
        <taxon>Sporocadaceae</taxon>
        <taxon>Truncatella</taxon>
    </lineage>
</organism>
<sequence>MPRPTRTRGASRRPAAPVAKEPSPAPPQDAGFNDIYDTSDREEARRRSRRVSERSTSRTAPAPNPRQAAAIEAARVRRDAALSRLENITSPSATANTNTAGEDTESSIEVELGRRAVAATPAHGARLHDLSGLELDDSMFDDLNTTIDTAGPASAQRSLDTSTLSASHFKRRPRAGSFLSRDDGPVRPSSRAGPNTPGISSTFNIGVFKRRAREPSILGTAQKPRAERPVPRSENGDRSEDDEAEEEGEEQEQGEATGGNQFSPEAESTPLRRSKRQSGAVEPAEGEGVVEVPSSLNKRKRKSTEAHEQRRRSSPHDGSDEVIPATAEDPEDEVDESALSSPPSLPPVRRQSTPLMENVAPPESSGSEDEAEVWPPLQSLAKGRSRRPPSALRKTPVREIAHDDSVSDMSSPPSLTYSPNYADPSPPPQKQTRAAAKPVTTADLTGLLPRRRLRNDKNDPFGGNDSDDEVVNTGLANDEDELSYLDVRTRRRPARPLSGAGKTNQPAKSTQRSKGKAAASAKPARTYGRSADKENQEGEDEQDEQDGQDDDAERQDNASENSQELVARVGEELKNAARKFAEVDRWELEFEENTQSSSPRDAR</sequence>
<evidence type="ECO:0000313" key="3">
    <source>
        <dbReference type="Proteomes" id="UP000758603"/>
    </source>
</evidence>
<feature type="region of interest" description="Disordered" evidence="1">
    <location>
        <begin position="1"/>
        <end position="70"/>
    </location>
</feature>
<feature type="compositionally biased region" description="Basic and acidic residues" evidence="1">
    <location>
        <begin position="569"/>
        <end position="588"/>
    </location>
</feature>
<feature type="compositionally biased region" description="Basic residues" evidence="1">
    <location>
        <begin position="1"/>
        <end position="11"/>
    </location>
</feature>
<feature type="compositionally biased region" description="Basic and acidic residues" evidence="1">
    <location>
        <begin position="38"/>
        <end position="56"/>
    </location>
</feature>
<feature type="compositionally biased region" description="Basic and acidic residues" evidence="1">
    <location>
        <begin position="396"/>
        <end position="405"/>
    </location>
</feature>
<comment type="caution">
    <text evidence="2">The sequence shown here is derived from an EMBL/GenBank/DDBJ whole genome shotgun (WGS) entry which is preliminary data.</text>
</comment>
<dbReference type="EMBL" id="JAGPXC010000004">
    <property type="protein sequence ID" value="KAH6654116.1"/>
    <property type="molecule type" value="Genomic_DNA"/>
</dbReference>
<proteinExistence type="predicted"/>
<dbReference type="GeneID" id="70136169"/>
<dbReference type="Proteomes" id="UP000758603">
    <property type="component" value="Unassembled WGS sequence"/>
</dbReference>
<dbReference type="RefSeq" id="XP_045958386.1">
    <property type="nucleotide sequence ID" value="XM_046107278.1"/>
</dbReference>
<feature type="compositionally biased region" description="Basic and acidic residues" evidence="1">
    <location>
        <begin position="224"/>
        <end position="238"/>
    </location>
</feature>
<feature type="region of interest" description="Disordered" evidence="1">
    <location>
        <begin position="84"/>
        <end position="114"/>
    </location>
</feature>
<feature type="compositionally biased region" description="Acidic residues" evidence="1">
    <location>
        <begin position="537"/>
        <end position="553"/>
    </location>
</feature>
<evidence type="ECO:0000256" key="1">
    <source>
        <dbReference type="SAM" id="MobiDB-lite"/>
    </source>
</evidence>
<feature type="compositionally biased region" description="Polar residues" evidence="1">
    <location>
        <begin position="501"/>
        <end position="512"/>
    </location>
</feature>
<feature type="compositionally biased region" description="Low complexity" evidence="1">
    <location>
        <begin position="278"/>
        <end position="295"/>
    </location>
</feature>